<evidence type="ECO:0000313" key="4">
    <source>
        <dbReference type="Proteomes" id="UP001589610"/>
    </source>
</evidence>
<proteinExistence type="predicted"/>
<dbReference type="InterPro" id="IPR036691">
    <property type="entry name" value="Endo/exonu/phosph_ase_sf"/>
</dbReference>
<dbReference type="SUPFAM" id="SSF56219">
    <property type="entry name" value="DNase I-like"/>
    <property type="match status" value="1"/>
</dbReference>
<sequence>MRLSWSSLRVLARLLLVVPLATAGVATLVPAASAVSASVVSASAAQSYRVLQLNLCHSGVNTSCFNGANVIQEARDIIGARQPQVVTLNEICRDDLAQLAPSMGDGYRVFAPALRPDGTPVRCVNGDEYGNGLIFRATGATSFSGVYATQDGGSERRVYVCAEFSDLTGCTTHLSTTGNVAMAQCKAAIAMLRDRGAATRPTFLAGDFNMKYAPLFGQNVQNCNSAPFFRKGDGDVQHVFAASMGFERTDVISMRYTDHPALLVTLTRP</sequence>
<dbReference type="EMBL" id="JBHMBS010000007">
    <property type="protein sequence ID" value="MFB9677131.1"/>
    <property type="molecule type" value="Genomic_DNA"/>
</dbReference>
<evidence type="ECO:0000256" key="1">
    <source>
        <dbReference type="SAM" id="SignalP"/>
    </source>
</evidence>
<keyword evidence="3" id="KW-0378">Hydrolase</keyword>
<gene>
    <name evidence="3" type="ORF">ACFFRH_16770</name>
</gene>
<dbReference type="RefSeq" id="WP_386157483.1">
    <property type="nucleotide sequence ID" value="NZ_JBHMBS010000007.1"/>
</dbReference>
<protein>
    <submittedName>
        <fullName evidence="3">Endonuclease/exonuclease/phosphatase family protein</fullName>
    </submittedName>
</protein>
<keyword evidence="3" id="KW-0255">Endonuclease</keyword>
<dbReference type="Gene3D" id="3.60.10.10">
    <property type="entry name" value="Endonuclease/exonuclease/phosphatase"/>
    <property type="match status" value="1"/>
</dbReference>
<dbReference type="Pfam" id="PF03372">
    <property type="entry name" value="Exo_endo_phos"/>
    <property type="match status" value="1"/>
</dbReference>
<evidence type="ECO:0000313" key="3">
    <source>
        <dbReference type="EMBL" id="MFB9677131.1"/>
    </source>
</evidence>
<dbReference type="GO" id="GO:0004519">
    <property type="term" value="F:endonuclease activity"/>
    <property type="evidence" value="ECO:0007669"/>
    <property type="project" value="UniProtKB-KW"/>
</dbReference>
<organism evidence="3 4">
    <name type="scientific">Streptosporangium vulgare</name>
    <dbReference type="NCBI Taxonomy" id="46190"/>
    <lineage>
        <taxon>Bacteria</taxon>
        <taxon>Bacillati</taxon>
        <taxon>Actinomycetota</taxon>
        <taxon>Actinomycetes</taxon>
        <taxon>Streptosporangiales</taxon>
        <taxon>Streptosporangiaceae</taxon>
        <taxon>Streptosporangium</taxon>
    </lineage>
</organism>
<comment type="caution">
    <text evidence="3">The sequence shown here is derived from an EMBL/GenBank/DDBJ whole genome shotgun (WGS) entry which is preliminary data.</text>
</comment>
<reference evidence="3 4" key="1">
    <citation type="submission" date="2024-09" db="EMBL/GenBank/DDBJ databases">
        <authorList>
            <person name="Sun Q."/>
            <person name="Mori K."/>
        </authorList>
    </citation>
    <scope>NUCLEOTIDE SEQUENCE [LARGE SCALE GENOMIC DNA]</scope>
    <source>
        <strain evidence="3 4">JCM 3028</strain>
    </source>
</reference>
<name>A0ABV5TFQ0_9ACTN</name>
<keyword evidence="3" id="KW-0540">Nuclease</keyword>
<evidence type="ECO:0000259" key="2">
    <source>
        <dbReference type="Pfam" id="PF03372"/>
    </source>
</evidence>
<feature type="domain" description="Endonuclease/exonuclease/phosphatase" evidence="2">
    <location>
        <begin position="70"/>
        <end position="222"/>
    </location>
</feature>
<keyword evidence="1" id="KW-0732">Signal</keyword>
<feature type="signal peptide" evidence="1">
    <location>
        <begin position="1"/>
        <end position="23"/>
    </location>
</feature>
<feature type="chain" id="PRO_5047459355" evidence="1">
    <location>
        <begin position="24"/>
        <end position="269"/>
    </location>
</feature>
<keyword evidence="4" id="KW-1185">Reference proteome</keyword>
<dbReference type="InterPro" id="IPR005135">
    <property type="entry name" value="Endo/exonuclease/phosphatase"/>
</dbReference>
<dbReference type="Proteomes" id="UP001589610">
    <property type="component" value="Unassembled WGS sequence"/>
</dbReference>
<accession>A0ABV5TFQ0</accession>